<dbReference type="SUPFAM" id="SSF81321">
    <property type="entry name" value="Family A G protein-coupled receptor-like"/>
    <property type="match status" value="1"/>
</dbReference>
<evidence type="ECO:0000256" key="4">
    <source>
        <dbReference type="ARBA" id="ARBA00023136"/>
    </source>
</evidence>
<feature type="transmembrane region" description="Helical" evidence="6">
    <location>
        <begin position="214"/>
        <end position="236"/>
    </location>
</feature>
<organism evidence="7 8">
    <name type="scientific">Chaetoceros tenuissimus</name>
    <dbReference type="NCBI Taxonomy" id="426638"/>
    <lineage>
        <taxon>Eukaryota</taxon>
        <taxon>Sar</taxon>
        <taxon>Stramenopiles</taxon>
        <taxon>Ochrophyta</taxon>
        <taxon>Bacillariophyta</taxon>
        <taxon>Coscinodiscophyceae</taxon>
        <taxon>Chaetocerotophycidae</taxon>
        <taxon>Chaetocerotales</taxon>
        <taxon>Chaetocerotaceae</taxon>
        <taxon>Chaetoceros</taxon>
    </lineage>
</organism>
<feature type="transmembrane region" description="Helical" evidence="6">
    <location>
        <begin position="114"/>
        <end position="135"/>
    </location>
</feature>
<reference evidence="7 8" key="1">
    <citation type="journal article" date="2021" name="Sci. Rep.">
        <title>The genome of the diatom Chaetoceros tenuissimus carries an ancient integrated fragment of an extant virus.</title>
        <authorList>
            <person name="Hongo Y."/>
            <person name="Kimura K."/>
            <person name="Takaki Y."/>
            <person name="Yoshida Y."/>
            <person name="Baba S."/>
            <person name="Kobayashi G."/>
            <person name="Nagasaki K."/>
            <person name="Hano T."/>
            <person name="Tomaru Y."/>
        </authorList>
    </citation>
    <scope>NUCLEOTIDE SEQUENCE [LARGE SCALE GENOMIC DNA]</scope>
    <source>
        <strain evidence="7 8">NIES-3715</strain>
    </source>
</reference>
<evidence type="ECO:0000256" key="6">
    <source>
        <dbReference type="SAM" id="Phobius"/>
    </source>
</evidence>
<name>A0AAD3DB90_9STRA</name>
<accession>A0AAD3DB90</accession>
<evidence type="ECO:0000256" key="5">
    <source>
        <dbReference type="SAM" id="MobiDB-lite"/>
    </source>
</evidence>
<feature type="region of interest" description="Disordered" evidence="5">
    <location>
        <begin position="490"/>
        <end position="513"/>
    </location>
</feature>
<dbReference type="PANTHER" id="PTHR23112:SF47">
    <property type="entry name" value="G-PROTEIN COUPLED RECEPTOR 157"/>
    <property type="match status" value="1"/>
</dbReference>
<feature type="transmembrane region" description="Helical" evidence="6">
    <location>
        <begin position="147"/>
        <end position="169"/>
    </location>
</feature>
<dbReference type="Gene3D" id="1.20.1070.10">
    <property type="entry name" value="Rhodopsin 7-helix transmembrane proteins"/>
    <property type="match status" value="1"/>
</dbReference>
<keyword evidence="2 6" id="KW-0812">Transmembrane</keyword>
<keyword evidence="4 6" id="KW-0472">Membrane</keyword>
<dbReference type="AlphaFoldDB" id="A0AAD3DB90"/>
<feature type="region of interest" description="Disordered" evidence="5">
    <location>
        <begin position="400"/>
        <end position="434"/>
    </location>
</feature>
<comment type="caution">
    <text evidence="7">The sequence shown here is derived from an EMBL/GenBank/DDBJ whole genome shotgun (WGS) entry which is preliminary data.</text>
</comment>
<evidence type="ECO:0000256" key="3">
    <source>
        <dbReference type="ARBA" id="ARBA00022989"/>
    </source>
</evidence>
<dbReference type="PANTHER" id="PTHR23112">
    <property type="entry name" value="G PROTEIN-COUPLED RECEPTOR 157-RELATED"/>
    <property type="match status" value="1"/>
</dbReference>
<comment type="subcellular location">
    <subcellularLocation>
        <location evidence="1">Membrane</location>
        <topology evidence="1">Multi-pass membrane protein</topology>
    </subcellularLocation>
</comment>
<sequence>MKDDFEYDPEMLTFRKTVSTGLVGPLLSTTLGSLSALSSCVIIFIVLRSIPKLSISYHRIMFFMSVGDVLHSTCIALSTLPMPRDMIYTQFEAPYIGTNATCRAQAIGQVYSHVFTYLQSMVLSTYFYCAINGRVKERNMNRKLERFLAVLTFAVPLIMILCLIMRSGFDYFNASPDLPFCGYNPSPYWCGAFLEEAACSHYDDLDMFKHMAKVVHRMFLLIVLLFAFGLIILIRYRYCRIQKEEMREKSSNEVSISILRRSSQESRVDPESFQPTASEARAMFFLAVGYFICLLVTMSGFTLRTILISRSFDKEYYHQDHGVASIYYLATRPLQGFFNMILFIGEKAIMYKLSHEGTNTKEAIRKVLVEPLQQDYIFSGLDSVYDRTIGEIDAEIRLDGNADDTHSNKGDGDEHMFSHEHSSTSLPSCCGSDPSAQLSQDMDIDQSGNLDFSNNHNSSYYGITKAEYMEKSMQQLNKFLEKTHEEIENDDSLPWHRGDLSTIQEERSIDHRD</sequence>
<feature type="transmembrane region" description="Helical" evidence="6">
    <location>
        <begin position="20"/>
        <end position="47"/>
    </location>
</feature>
<evidence type="ECO:0000313" key="7">
    <source>
        <dbReference type="EMBL" id="GFH60195.1"/>
    </source>
</evidence>
<gene>
    <name evidence="7" type="ORF">CTEN210_16671</name>
</gene>
<keyword evidence="8" id="KW-1185">Reference proteome</keyword>
<feature type="transmembrane region" description="Helical" evidence="6">
    <location>
        <begin position="282"/>
        <end position="306"/>
    </location>
</feature>
<feature type="transmembrane region" description="Helical" evidence="6">
    <location>
        <begin position="59"/>
        <end position="80"/>
    </location>
</feature>
<evidence type="ECO:0000256" key="2">
    <source>
        <dbReference type="ARBA" id="ARBA00022692"/>
    </source>
</evidence>
<evidence type="ECO:0000313" key="8">
    <source>
        <dbReference type="Proteomes" id="UP001054902"/>
    </source>
</evidence>
<dbReference type="EMBL" id="BLLK01000069">
    <property type="protein sequence ID" value="GFH60195.1"/>
    <property type="molecule type" value="Genomic_DNA"/>
</dbReference>
<feature type="transmembrane region" description="Helical" evidence="6">
    <location>
        <begin position="326"/>
        <end position="345"/>
    </location>
</feature>
<dbReference type="GO" id="GO:0007189">
    <property type="term" value="P:adenylate cyclase-activating G protein-coupled receptor signaling pathway"/>
    <property type="evidence" value="ECO:0007669"/>
    <property type="project" value="TreeGrafter"/>
</dbReference>
<protein>
    <submittedName>
        <fullName evidence="7">Uncharacterized protein</fullName>
    </submittedName>
</protein>
<dbReference type="GO" id="GO:0005886">
    <property type="term" value="C:plasma membrane"/>
    <property type="evidence" value="ECO:0007669"/>
    <property type="project" value="TreeGrafter"/>
</dbReference>
<feature type="compositionally biased region" description="Basic and acidic residues" evidence="5">
    <location>
        <begin position="493"/>
        <end position="513"/>
    </location>
</feature>
<dbReference type="Proteomes" id="UP001054902">
    <property type="component" value="Unassembled WGS sequence"/>
</dbReference>
<evidence type="ECO:0000256" key="1">
    <source>
        <dbReference type="ARBA" id="ARBA00004141"/>
    </source>
</evidence>
<proteinExistence type="predicted"/>
<feature type="compositionally biased region" description="Basic and acidic residues" evidence="5">
    <location>
        <begin position="400"/>
        <end position="422"/>
    </location>
</feature>
<keyword evidence="3 6" id="KW-1133">Transmembrane helix</keyword>
<dbReference type="GO" id="GO:0004930">
    <property type="term" value="F:G protein-coupled receptor activity"/>
    <property type="evidence" value="ECO:0007669"/>
    <property type="project" value="TreeGrafter"/>
</dbReference>